<dbReference type="EMBL" id="CAJVQB010057569">
    <property type="protein sequence ID" value="CAG8838206.1"/>
    <property type="molecule type" value="Genomic_DNA"/>
</dbReference>
<reference evidence="2 3" key="1">
    <citation type="submission" date="2021-06" db="EMBL/GenBank/DDBJ databases">
        <authorList>
            <person name="Kallberg Y."/>
            <person name="Tangrot J."/>
            <person name="Rosling A."/>
        </authorList>
    </citation>
    <scope>NUCLEOTIDE SEQUENCE [LARGE SCALE GENOMIC DNA]</scope>
    <source>
        <strain evidence="2 3">120-4 pot B 10/14</strain>
    </source>
</reference>
<feature type="non-terminal residue" evidence="2">
    <location>
        <position position="132"/>
    </location>
</feature>
<protein>
    <submittedName>
        <fullName evidence="2">23156_t:CDS:1</fullName>
    </submittedName>
</protein>
<accession>A0ABN7WQR9</accession>
<dbReference type="Proteomes" id="UP000789901">
    <property type="component" value="Unassembled WGS sequence"/>
</dbReference>
<evidence type="ECO:0000256" key="1">
    <source>
        <dbReference type="SAM" id="MobiDB-lite"/>
    </source>
</evidence>
<evidence type="ECO:0000313" key="3">
    <source>
        <dbReference type="Proteomes" id="UP000789901"/>
    </source>
</evidence>
<gene>
    <name evidence="2" type="ORF">GMARGA_LOCUS33858</name>
</gene>
<sequence>MSANSERKEIINNNEESEKMIDRNENVTVSDEAKSKKEKYHTDKAHSRLSEISENIIKTTFLVSQSLILIMDQGSSIQNGDSHQPSSPTLNGDSHQSSFPMQNGDSHQFSSSTQNRDSHQSSSLTNLTETEY</sequence>
<evidence type="ECO:0000313" key="2">
    <source>
        <dbReference type="EMBL" id="CAG8838206.1"/>
    </source>
</evidence>
<name>A0ABN7WQR9_GIGMA</name>
<feature type="region of interest" description="Disordered" evidence="1">
    <location>
        <begin position="1"/>
        <end position="46"/>
    </location>
</feature>
<organism evidence="2 3">
    <name type="scientific">Gigaspora margarita</name>
    <dbReference type="NCBI Taxonomy" id="4874"/>
    <lineage>
        <taxon>Eukaryota</taxon>
        <taxon>Fungi</taxon>
        <taxon>Fungi incertae sedis</taxon>
        <taxon>Mucoromycota</taxon>
        <taxon>Glomeromycotina</taxon>
        <taxon>Glomeromycetes</taxon>
        <taxon>Diversisporales</taxon>
        <taxon>Gigasporaceae</taxon>
        <taxon>Gigaspora</taxon>
    </lineage>
</organism>
<keyword evidence="3" id="KW-1185">Reference proteome</keyword>
<proteinExistence type="predicted"/>
<comment type="caution">
    <text evidence="2">The sequence shown here is derived from an EMBL/GenBank/DDBJ whole genome shotgun (WGS) entry which is preliminary data.</text>
</comment>
<feature type="region of interest" description="Disordered" evidence="1">
    <location>
        <begin position="76"/>
        <end position="132"/>
    </location>
</feature>